<dbReference type="InterPro" id="IPR016397">
    <property type="entry name" value="K3-like_poxvir"/>
</dbReference>
<dbReference type="InterPro" id="IPR012340">
    <property type="entry name" value="NA-bd_OB-fold"/>
</dbReference>
<proteinExistence type="predicted"/>
<name>Q85338_VACCV</name>
<dbReference type="EMBL" id="M27650">
    <property type="protein sequence ID" value="AAA69613.1"/>
    <property type="molecule type" value="Genomic_DNA"/>
</dbReference>
<evidence type="ECO:0000259" key="1">
    <source>
        <dbReference type="SMART" id="SM00316"/>
    </source>
</evidence>
<organism evidence="2">
    <name type="scientific">Vaccinia virus</name>
    <name type="common">VACV</name>
    <name type="synonym">Orthopoxvirus vaccinia</name>
    <dbReference type="NCBI Taxonomy" id="10245"/>
    <lineage>
        <taxon>Viruses</taxon>
        <taxon>Varidnaviria</taxon>
        <taxon>Bamfordvirae</taxon>
        <taxon>Nucleocytoviricota</taxon>
        <taxon>Pokkesviricetes</taxon>
        <taxon>Chitovirales</taxon>
        <taxon>Poxviridae</taxon>
        <taxon>Chordopoxvirinae</taxon>
        <taxon>Orthopoxvirus</taxon>
    </lineage>
</organism>
<dbReference type="SMART" id="SM00316">
    <property type="entry name" value="S1"/>
    <property type="match status" value="1"/>
</dbReference>
<dbReference type="InterPro" id="IPR003029">
    <property type="entry name" value="S1_domain"/>
</dbReference>
<dbReference type="GO" id="GO:0030414">
    <property type="term" value="F:peptidase inhibitor activity"/>
    <property type="evidence" value="ECO:0007669"/>
    <property type="project" value="InterPro"/>
</dbReference>
<protein>
    <recommendedName>
        <fullName evidence="1">S1 motif domain-containing protein</fullName>
    </recommendedName>
</protein>
<dbReference type="SUPFAM" id="SSF50249">
    <property type="entry name" value="Nucleic acid-binding proteins"/>
    <property type="match status" value="1"/>
</dbReference>
<dbReference type="Pfam" id="PF00575">
    <property type="entry name" value="S1"/>
    <property type="match status" value="1"/>
</dbReference>
<dbReference type="GO" id="GO:0003676">
    <property type="term" value="F:nucleic acid binding"/>
    <property type="evidence" value="ECO:0007669"/>
    <property type="project" value="InterPro"/>
</dbReference>
<feature type="domain" description="S1 motif" evidence="1">
    <location>
        <begin position="10"/>
        <end position="82"/>
    </location>
</feature>
<reference evidence="2" key="1">
    <citation type="journal article" date="1989" name="Arch. Virol.">
        <title>Partial deletion of the human host range gene in the attenuated vaccinia virus MVA.</title>
        <authorList>
            <person name="Altenburger W."/>
            <person name="Suter C.P."/>
            <person name="Altenburger J."/>
        </authorList>
    </citation>
    <scope>NUCLEOTIDE SEQUENCE</scope>
    <source>
        <strain evidence="2">attenuated strain MVA</strain>
    </source>
</reference>
<dbReference type="PIRSF" id="PIRSF003760">
    <property type="entry name" value="VAC_K3L_Serpin_prd"/>
    <property type="match status" value="1"/>
</dbReference>
<evidence type="ECO:0000313" key="2">
    <source>
        <dbReference type="EMBL" id="AAA69613.1"/>
    </source>
</evidence>
<sequence length="93" mass="11074">MLAFCYSLPNAGDVIKGRVYENDYALYIYLFDYPHSEAILAESVKMHMDRYVEYRDKLVGKTVKVKVIRVDYTKGYIDVNYKRIYRCQLQKDV</sequence>
<dbReference type="Gene3D" id="2.40.50.140">
    <property type="entry name" value="Nucleic acid-binding proteins"/>
    <property type="match status" value="1"/>
</dbReference>
<accession>Q85338</accession>